<dbReference type="RefSeq" id="WP_074255834.1">
    <property type="nucleotide sequence ID" value="NZ_FSRL01000001.1"/>
</dbReference>
<accession>A0A1N6FJZ4</accession>
<evidence type="ECO:0000313" key="2">
    <source>
        <dbReference type="Proteomes" id="UP000184932"/>
    </source>
</evidence>
<keyword evidence="2" id="KW-1185">Reference proteome</keyword>
<protein>
    <recommendedName>
        <fullName evidence="3">Oxetanocin A resistance protein</fullName>
    </recommendedName>
</protein>
<dbReference type="AlphaFoldDB" id="A0A1N6FJZ4"/>
<sequence length="166" mass="17873">MTELPDLTPDCEHCAALCCMALAFDAGDDFAIDKPAGLPCPKLAGHACTIYDHLEAEGFSGCARYTCHGAGQRVTQEVFDGATWVDTPELAGPMSEALRQMKSVHQALELLASAERLELEDDDEETRQEIVAALSPEAGFTPETLAATAETLKRVPAFLASLRDYI</sequence>
<evidence type="ECO:0008006" key="3">
    <source>
        <dbReference type="Google" id="ProtNLM"/>
    </source>
</evidence>
<organism evidence="1 2">
    <name type="scientific">Vannielia litorea</name>
    <dbReference type="NCBI Taxonomy" id="1217970"/>
    <lineage>
        <taxon>Bacteria</taxon>
        <taxon>Pseudomonadati</taxon>
        <taxon>Pseudomonadota</taxon>
        <taxon>Alphaproteobacteria</taxon>
        <taxon>Rhodobacterales</taxon>
        <taxon>Paracoccaceae</taxon>
        <taxon>Vannielia</taxon>
    </lineage>
</organism>
<gene>
    <name evidence="1" type="ORF">SAMN05444002_1729</name>
</gene>
<dbReference type="OrthoDB" id="154708at2"/>
<proteinExistence type="predicted"/>
<dbReference type="STRING" id="1217970.SAMN05444002_1729"/>
<evidence type="ECO:0000313" key="1">
    <source>
        <dbReference type="EMBL" id="SIN95587.1"/>
    </source>
</evidence>
<dbReference type="EMBL" id="FSRL01000001">
    <property type="protein sequence ID" value="SIN95587.1"/>
    <property type="molecule type" value="Genomic_DNA"/>
</dbReference>
<dbReference type="Proteomes" id="UP000184932">
    <property type="component" value="Unassembled WGS sequence"/>
</dbReference>
<name>A0A1N6FJZ4_9RHOB</name>
<reference evidence="2" key="1">
    <citation type="submission" date="2016-11" db="EMBL/GenBank/DDBJ databases">
        <authorList>
            <person name="Varghese N."/>
            <person name="Submissions S."/>
        </authorList>
    </citation>
    <scope>NUCLEOTIDE SEQUENCE [LARGE SCALE GENOMIC DNA]</scope>
    <source>
        <strain evidence="2">DSM 29440</strain>
    </source>
</reference>